<dbReference type="Gene3D" id="3.90.25.10">
    <property type="entry name" value="UDP-galactose 4-epimerase, domain 1"/>
    <property type="match status" value="1"/>
</dbReference>
<dbReference type="GO" id="GO:0003978">
    <property type="term" value="F:UDP-glucose 4-epimerase activity"/>
    <property type="evidence" value="ECO:0007669"/>
    <property type="project" value="UniProtKB-UniRule"/>
</dbReference>
<dbReference type="CDD" id="cd05247">
    <property type="entry name" value="UDP_G4E_1_SDR_e"/>
    <property type="match status" value="1"/>
</dbReference>
<evidence type="ECO:0000256" key="1">
    <source>
        <dbReference type="ARBA" id="ARBA00000083"/>
    </source>
</evidence>
<dbReference type="GO" id="GO:0033499">
    <property type="term" value="P:galactose catabolic process via UDP-galactose, Leloir pathway"/>
    <property type="evidence" value="ECO:0007669"/>
    <property type="project" value="TreeGrafter"/>
</dbReference>
<evidence type="ECO:0000256" key="5">
    <source>
        <dbReference type="ARBA" id="ARBA00013189"/>
    </source>
</evidence>
<feature type="domain" description="NAD-dependent epimerase/dehydratase" evidence="11">
    <location>
        <begin position="5"/>
        <end position="253"/>
    </location>
</feature>
<name>A0A4Y9LHZ8_9BRAD</name>
<keyword evidence="9 10" id="KW-0119">Carbohydrate metabolism</keyword>
<comment type="cofactor">
    <cofactor evidence="2 10">
        <name>NAD(+)</name>
        <dbReference type="ChEBI" id="CHEBI:57540"/>
    </cofactor>
</comment>
<gene>
    <name evidence="12" type="primary">galE</name>
    <name evidence="12" type="ORF">E4K65_33395</name>
</gene>
<dbReference type="InterPro" id="IPR001509">
    <property type="entry name" value="Epimerase_deHydtase"/>
</dbReference>
<keyword evidence="7 10" id="KW-0520">NAD</keyword>
<dbReference type="UniPathway" id="UPA00214"/>
<organism evidence="12 13">
    <name type="scientific">Bradyrhizobium niftali</name>
    <dbReference type="NCBI Taxonomy" id="2560055"/>
    <lineage>
        <taxon>Bacteria</taxon>
        <taxon>Pseudomonadati</taxon>
        <taxon>Pseudomonadota</taxon>
        <taxon>Alphaproteobacteria</taxon>
        <taxon>Hyphomicrobiales</taxon>
        <taxon>Nitrobacteraceae</taxon>
        <taxon>Bradyrhizobium</taxon>
    </lineage>
</organism>
<dbReference type="OrthoDB" id="9801785at2"/>
<evidence type="ECO:0000256" key="6">
    <source>
        <dbReference type="ARBA" id="ARBA00018569"/>
    </source>
</evidence>
<evidence type="ECO:0000256" key="4">
    <source>
        <dbReference type="ARBA" id="ARBA00007637"/>
    </source>
</evidence>
<proteinExistence type="inferred from homology"/>
<comment type="similarity">
    <text evidence="4 10">Belongs to the NAD(P)-dependent epimerase/dehydratase family.</text>
</comment>
<evidence type="ECO:0000256" key="3">
    <source>
        <dbReference type="ARBA" id="ARBA00004947"/>
    </source>
</evidence>
<dbReference type="PANTHER" id="PTHR43725">
    <property type="entry name" value="UDP-GLUCOSE 4-EPIMERASE"/>
    <property type="match status" value="1"/>
</dbReference>
<dbReference type="InterPro" id="IPR005886">
    <property type="entry name" value="UDP_G4E"/>
</dbReference>
<dbReference type="Gene3D" id="3.40.50.720">
    <property type="entry name" value="NAD(P)-binding Rossmann-like Domain"/>
    <property type="match status" value="1"/>
</dbReference>
<evidence type="ECO:0000256" key="7">
    <source>
        <dbReference type="ARBA" id="ARBA00023027"/>
    </source>
</evidence>
<reference evidence="12 13" key="1">
    <citation type="submission" date="2019-03" db="EMBL/GenBank/DDBJ databases">
        <title>Bradyrhizobium diversity isolated from nodules of Chamaecrista fasciculata.</title>
        <authorList>
            <person name="Klepa M.S."/>
            <person name="Urquiaga M.O."/>
            <person name="Hungria M."/>
            <person name="Delamuta J.R."/>
        </authorList>
    </citation>
    <scope>NUCLEOTIDE SEQUENCE [LARGE SCALE GENOMIC DNA]</scope>
    <source>
        <strain evidence="12 13">CNPSo 3448</strain>
    </source>
</reference>
<evidence type="ECO:0000256" key="10">
    <source>
        <dbReference type="RuleBase" id="RU366046"/>
    </source>
</evidence>
<dbReference type="RefSeq" id="WP_135177747.1">
    <property type="nucleotide sequence ID" value="NZ_SPQT01000025.1"/>
</dbReference>
<evidence type="ECO:0000259" key="11">
    <source>
        <dbReference type="Pfam" id="PF01370"/>
    </source>
</evidence>
<dbReference type="InterPro" id="IPR036291">
    <property type="entry name" value="NAD(P)-bd_dom_sf"/>
</dbReference>
<comment type="pathway">
    <text evidence="3 10">Carbohydrate metabolism; galactose metabolism.</text>
</comment>
<dbReference type="AlphaFoldDB" id="A0A4Y9LHZ8"/>
<keyword evidence="8 10" id="KW-0413">Isomerase</keyword>
<dbReference type="EC" id="5.1.3.2" evidence="5 10"/>
<accession>A0A4Y9LHZ8</accession>
<protein>
    <recommendedName>
        <fullName evidence="6 10">UDP-glucose 4-epimerase</fullName>
        <ecNumber evidence="5 10">5.1.3.2</ecNumber>
    </recommendedName>
</protein>
<evidence type="ECO:0000256" key="2">
    <source>
        <dbReference type="ARBA" id="ARBA00001911"/>
    </source>
</evidence>
<comment type="subunit">
    <text evidence="10">Homodimer.</text>
</comment>
<keyword evidence="13" id="KW-1185">Reference proteome</keyword>
<dbReference type="EMBL" id="SPQT01000025">
    <property type="protein sequence ID" value="TFV43128.1"/>
    <property type="molecule type" value="Genomic_DNA"/>
</dbReference>
<dbReference type="NCBIfam" id="TIGR01179">
    <property type="entry name" value="galE"/>
    <property type="match status" value="1"/>
</dbReference>
<comment type="catalytic activity">
    <reaction evidence="1 10">
        <text>UDP-alpha-D-glucose = UDP-alpha-D-galactose</text>
        <dbReference type="Rhea" id="RHEA:22168"/>
        <dbReference type="ChEBI" id="CHEBI:58885"/>
        <dbReference type="ChEBI" id="CHEBI:66914"/>
        <dbReference type="EC" id="5.1.3.2"/>
    </reaction>
</comment>
<evidence type="ECO:0000256" key="8">
    <source>
        <dbReference type="ARBA" id="ARBA00023235"/>
    </source>
</evidence>
<dbReference type="SUPFAM" id="SSF51735">
    <property type="entry name" value="NAD(P)-binding Rossmann-fold domains"/>
    <property type="match status" value="1"/>
</dbReference>
<evidence type="ECO:0000313" key="13">
    <source>
        <dbReference type="Proteomes" id="UP000297966"/>
    </source>
</evidence>
<evidence type="ECO:0000313" key="12">
    <source>
        <dbReference type="EMBL" id="TFV43128.1"/>
    </source>
</evidence>
<evidence type="ECO:0000256" key="9">
    <source>
        <dbReference type="ARBA" id="ARBA00023277"/>
    </source>
</evidence>
<dbReference type="PANTHER" id="PTHR43725:SF53">
    <property type="entry name" value="UDP-ARABINOSE 4-EPIMERASE 1"/>
    <property type="match status" value="1"/>
</dbReference>
<dbReference type="Proteomes" id="UP000297966">
    <property type="component" value="Unassembled WGS sequence"/>
</dbReference>
<dbReference type="Pfam" id="PF01370">
    <property type="entry name" value="Epimerase"/>
    <property type="match status" value="1"/>
</dbReference>
<comment type="caution">
    <text evidence="12">The sequence shown here is derived from an EMBL/GenBank/DDBJ whole genome shotgun (WGS) entry which is preliminary data.</text>
</comment>
<sequence length="332" mass="36007">MTKTVLVTGGAGYVGSHCCKAFASAGWAVITVDNLSRGWRDSVRWGPLIECDIRDGTRVRGALEMYKPDLVAHFAALAYVGESVTDPALYYANNTAGTLALLESMRAAGCDRILFSSTCASYGVPQHVPIDEGHPQLPINPYGWTKMIIERMLEHYGRAYGMASVSLRYFNAAGCDPDGEIGECHEPETHAIPLMIEAARSPDRPFTVFGTDFPTLDGSAIRDYIHVKDLAQAHLLAGEMLIRQGGVHVFNLGTGVGTSVLELVEAVARIAGAAPAVLYGSRREGDPPKLVASFEKAARELGWHPTNSQIDFIVETALRWRDHPSAARRSSH</sequence>